<dbReference type="GO" id="GO:0030313">
    <property type="term" value="C:cell envelope"/>
    <property type="evidence" value="ECO:0007669"/>
    <property type="project" value="UniProtKB-SubCell"/>
</dbReference>
<dbReference type="Gene3D" id="2.40.50.100">
    <property type="match status" value="1"/>
</dbReference>
<dbReference type="NCBIfam" id="TIGR01730">
    <property type="entry name" value="RND_mfp"/>
    <property type="match status" value="1"/>
</dbReference>
<feature type="chain" id="PRO_5003601241" evidence="5">
    <location>
        <begin position="22"/>
        <end position="321"/>
    </location>
</feature>
<evidence type="ECO:0000256" key="2">
    <source>
        <dbReference type="ARBA" id="ARBA00009477"/>
    </source>
</evidence>
<keyword evidence="9" id="KW-1185">Reference proteome</keyword>
<evidence type="ECO:0000256" key="3">
    <source>
        <dbReference type="ARBA" id="ARBA00023054"/>
    </source>
</evidence>
<evidence type="ECO:0000313" key="9">
    <source>
        <dbReference type="Proteomes" id="UP000005104"/>
    </source>
</evidence>
<reference evidence="8 9" key="1">
    <citation type="submission" date="2011-11" db="EMBL/GenBank/DDBJ databases">
        <title>The Noncontiguous Finished genome of Desulfosporosinus youngiae DSM 17734.</title>
        <authorList>
            <consortium name="US DOE Joint Genome Institute (JGI-PGF)"/>
            <person name="Lucas S."/>
            <person name="Han J."/>
            <person name="Lapidus A."/>
            <person name="Cheng J.-F."/>
            <person name="Goodwin L."/>
            <person name="Pitluck S."/>
            <person name="Peters L."/>
            <person name="Ovchinnikova G."/>
            <person name="Lu M."/>
            <person name="Land M.L."/>
            <person name="Hauser L."/>
            <person name="Pester M."/>
            <person name="Spring S."/>
            <person name="Ollivier B."/>
            <person name="Rattei T."/>
            <person name="Klenk H.-P."/>
            <person name="Wagner M."/>
            <person name="Loy A."/>
            <person name="Woyke T.J."/>
        </authorList>
    </citation>
    <scope>NUCLEOTIDE SEQUENCE [LARGE SCALE GENOMIC DNA]</scope>
    <source>
        <strain evidence="8 9">DSM 17734</strain>
    </source>
</reference>
<comment type="subcellular location">
    <subcellularLocation>
        <location evidence="1">Cell envelope</location>
    </subcellularLocation>
</comment>
<comment type="similarity">
    <text evidence="2">Belongs to the membrane fusion protein (MFP) (TC 8.A.1) family.</text>
</comment>
<dbReference type="PANTHER" id="PTHR32347">
    <property type="entry name" value="EFFLUX SYSTEM COMPONENT YKNX-RELATED"/>
    <property type="match status" value="1"/>
</dbReference>
<gene>
    <name evidence="8" type="ORF">DesyoDRAFT_4176</name>
</gene>
<proteinExistence type="inferred from homology"/>
<dbReference type="STRING" id="768710.DesyoDRAFT_4176"/>
<dbReference type="GO" id="GO:0016020">
    <property type="term" value="C:membrane"/>
    <property type="evidence" value="ECO:0007669"/>
    <property type="project" value="InterPro"/>
</dbReference>
<dbReference type="RefSeq" id="WP_007785910.1">
    <property type="nucleotide sequence ID" value="NZ_CM001441.1"/>
</dbReference>
<dbReference type="SUPFAM" id="SSF111369">
    <property type="entry name" value="HlyD-like secretion proteins"/>
    <property type="match status" value="3"/>
</dbReference>
<protein>
    <submittedName>
        <fullName evidence="8">RND family efflux transporter, MFP subunit</fullName>
    </submittedName>
</protein>
<dbReference type="GO" id="GO:0022857">
    <property type="term" value="F:transmembrane transporter activity"/>
    <property type="evidence" value="ECO:0007669"/>
    <property type="project" value="InterPro"/>
</dbReference>
<dbReference type="Proteomes" id="UP000005104">
    <property type="component" value="Chromosome"/>
</dbReference>
<organism evidence="8 9">
    <name type="scientific">Desulfosporosinus youngiae DSM 17734</name>
    <dbReference type="NCBI Taxonomy" id="768710"/>
    <lineage>
        <taxon>Bacteria</taxon>
        <taxon>Bacillati</taxon>
        <taxon>Bacillota</taxon>
        <taxon>Clostridia</taxon>
        <taxon>Eubacteriales</taxon>
        <taxon>Desulfitobacteriaceae</taxon>
        <taxon>Desulfosporosinus</taxon>
    </lineage>
</organism>
<evidence type="ECO:0000256" key="5">
    <source>
        <dbReference type="SAM" id="SignalP"/>
    </source>
</evidence>
<sequence length="321" mass="33407">MKRAVGILLMMSVLLTGCSGSSPKVETDAVAEVSKPVFVMAGIIDANEKAQITSKLSAKVASISVEVGSVVQKGDLLITLDTKDIEAQVAQAQAGVNTAQANLLKMEAGARPEQIAQAESALASAQVSYTNSKTNVDRNQQLLAAGAISQAQLESAQTQLAAAQAQYDSAQNQLNLLVKGESEESLNVLRAQVAQSQAALELAQTQLANGSLVAPISGVVSAKNINLGELAAPGVTLISVVKPDSLFVKASLPDGLIGDVHVGDEVVVKVPDIQEQQFKGKISVIDPVIDSRSKSVLVRINVDNQDSILKPGMLAEIGLIK</sequence>
<dbReference type="InterPro" id="IPR059052">
    <property type="entry name" value="HH_YbhG-like"/>
</dbReference>
<dbReference type="FunFam" id="2.40.30.170:FF:000010">
    <property type="entry name" value="Efflux RND transporter periplasmic adaptor subunit"/>
    <property type="match status" value="1"/>
</dbReference>
<feature type="domain" description="CusB-like beta-barrel" evidence="7">
    <location>
        <begin position="248"/>
        <end position="319"/>
    </location>
</feature>
<dbReference type="AlphaFoldDB" id="H5XXC9"/>
<dbReference type="Gene3D" id="1.10.287.470">
    <property type="entry name" value="Helix hairpin bin"/>
    <property type="match status" value="2"/>
</dbReference>
<dbReference type="PANTHER" id="PTHR32347:SF23">
    <property type="entry name" value="BLL5650 PROTEIN"/>
    <property type="match status" value="1"/>
</dbReference>
<dbReference type="EMBL" id="CM001441">
    <property type="protein sequence ID" value="EHQ91135.1"/>
    <property type="molecule type" value="Genomic_DNA"/>
</dbReference>
<dbReference type="eggNOG" id="COG0845">
    <property type="taxonomic scope" value="Bacteria"/>
</dbReference>
<dbReference type="Pfam" id="PF25954">
    <property type="entry name" value="Beta-barrel_RND_2"/>
    <property type="match status" value="1"/>
</dbReference>
<evidence type="ECO:0000259" key="7">
    <source>
        <dbReference type="Pfam" id="PF25954"/>
    </source>
</evidence>
<keyword evidence="3 4" id="KW-0175">Coiled coil</keyword>
<dbReference type="InterPro" id="IPR006143">
    <property type="entry name" value="RND_pump_MFP"/>
</dbReference>
<feature type="coiled-coil region" evidence="4">
    <location>
        <begin position="153"/>
        <end position="206"/>
    </location>
</feature>
<evidence type="ECO:0000256" key="4">
    <source>
        <dbReference type="SAM" id="Coils"/>
    </source>
</evidence>
<dbReference type="InterPro" id="IPR058792">
    <property type="entry name" value="Beta-barrel_RND_2"/>
</dbReference>
<keyword evidence="5" id="KW-0732">Signal</keyword>
<feature type="signal peptide" evidence="5">
    <location>
        <begin position="1"/>
        <end position="21"/>
    </location>
</feature>
<dbReference type="OrthoDB" id="9810430at2"/>
<evidence type="ECO:0000313" key="8">
    <source>
        <dbReference type="EMBL" id="EHQ91135.1"/>
    </source>
</evidence>
<name>H5XXC9_9FIRM</name>
<dbReference type="Pfam" id="PF25881">
    <property type="entry name" value="HH_YBHG"/>
    <property type="match status" value="1"/>
</dbReference>
<evidence type="ECO:0000256" key="1">
    <source>
        <dbReference type="ARBA" id="ARBA00004196"/>
    </source>
</evidence>
<dbReference type="Gene3D" id="2.40.30.170">
    <property type="match status" value="1"/>
</dbReference>
<dbReference type="HOGENOM" id="CLU_018816_6_3_9"/>
<accession>H5XXC9</accession>
<evidence type="ECO:0000259" key="6">
    <source>
        <dbReference type="Pfam" id="PF25881"/>
    </source>
</evidence>
<feature type="domain" description="YbhG-like alpha-helical hairpin" evidence="6">
    <location>
        <begin position="80"/>
        <end position="209"/>
    </location>
</feature>
<dbReference type="PROSITE" id="PS51257">
    <property type="entry name" value="PROKAR_LIPOPROTEIN"/>
    <property type="match status" value="1"/>
</dbReference>
<dbReference type="InterPro" id="IPR050465">
    <property type="entry name" value="UPF0194_transport"/>
</dbReference>